<feature type="transmembrane region" description="Helical" evidence="5">
    <location>
        <begin position="93"/>
        <end position="114"/>
    </location>
</feature>
<feature type="transmembrane region" description="Helical" evidence="5">
    <location>
        <begin position="59"/>
        <end position="81"/>
    </location>
</feature>
<name>A0A402BCN3_9CHLR</name>
<dbReference type="GO" id="GO:0022857">
    <property type="term" value="F:transmembrane transporter activity"/>
    <property type="evidence" value="ECO:0007669"/>
    <property type="project" value="InterPro"/>
</dbReference>
<dbReference type="PROSITE" id="PS50850">
    <property type="entry name" value="MFS"/>
    <property type="match status" value="1"/>
</dbReference>
<keyword evidence="2 5" id="KW-0812">Transmembrane</keyword>
<dbReference type="InterPro" id="IPR053200">
    <property type="entry name" value="YfmO-like"/>
</dbReference>
<protein>
    <recommendedName>
        <fullName evidence="6">Major facilitator superfamily (MFS) profile domain-containing protein</fullName>
    </recommendedName>
</protein>
<evidence type="ECO:0000256" key="5">
    <source>
        <dbReference type="SAM" id="Phobius"/>
    </source>
</evidence>
<gene>
    <name evidence="7" type="ORF">KDA_45800</name>
</gene>
<reference evidence="8" key="1">
    <citation type="submission" date="2018-12" db="EMBL/GenBank/DDBJ databases">
        <title>Tengunoibacter tsumagoiensis gen. nov., sp. nov., Dictyobacter kobayashii sp. nov., D. alpinus sp. nov., and D. joshuensis sp. nov. and description of Dictyobacteraceae fam. nov. within the order Ktedonobacterales isolated from Tengu-no-mugimeshi.</title>
        <authorList>
            <person name="Wang C.M."/>
            <person name="Zheng Y."/>
            <person name="Sakai Y."/>
            <person name="Toyoda A."/>
            <person name="Minakuchi Y."/>
            <person name="Abe K."/>
            <person name="Yokota A."/>
            <person name="Yabe S."/>
        </authorList>
    </citation>
    <scope>NUCLEOTIDE SEQUENCE [LARGE SCALE GENOMIC DNA]</scope>
    <source>
        <strain evidence="8">Uno16</strain>
    </source>
</reference>
<keyword evidence="3 5" id="KW-1133">Transmembrane helix</keyword>
<evidence type="ECO:0000256" key="2">
    <source>
        <dbReference type="ARBA" id="ARBA00022692"/>
    </source>
</evidence>
<dbReference type="SUPFAM" id="SSF103473">
    <property type="entry name" value="MFS general substrate transporter"/>
    <property type="match status" value="1"/>
</dbReference>
<dbReference type="InterPro" id="IPR020846">
    <property type="entry name" value="MFS_dom"/>
</dbReference>
<proteinExistence type="predicted"/>
<sequence length="170" mass="18277">MQLGLIFFAWGVLVGLSSVFLVEFMRKRIAPVPLILGNSVLLVIDFLLIAFIYNAPVATVLIIISGILCGLNNALFTSLAIEVSPFTRSISSGAYNFLRWAGAAFAPWLAGLLTKNVGPSMPYVLGAIVLVCGLILLQVRKHHIENGLADKGEGVHGELLPILEPEELPV</sequence>
<dbReference type="AlphaFoldDB" id="A0A402BCN3"/>
<evidence type="ECO:0000256" key="4">
    <source>
        <dbReference type="ARBA" id="ARBA00023136"/>
    </source>
</evidence>
<comment type="subcellular location">
    <subcellularLocation>
        <location evidence="1">Cell membrane</location>
        <topology evidence="1">Multi-pass membrane protein</topology>
    </subcellularLocation>
</comment>
<accession>A0A402BCN3</accession>
<dbReference type="Gene3D" id="1.20.1250.20">
    <property type="entry name" value="MFS general substrate transporter like domains"/>
    <property type="match status" value="1"/>
</dbReference>
<evidence type="ECO:0000259" key="6">
    <source>
        <dbReference type="PROSITE" id="PS50850"/>
    </source>
</evidence>
<feature type="transmembrane region" description="Helical" evidence="5">
    <location>
        <begin position="32"/>
        <end position="53"/>
    </location>
</feature>
<comment type="caution">
    <text evidence="7">The sequence shown here is derived from an EMBL/GenBank/DDBJ whole genome shotgun (WGS) entry which is preliminary data.</text>
</comment>
<organism evidence="7 8">
    <name type="scientific">Dictyobacter alpinus</name>
    <dbReference type="NCBI Taxonomy" id="2014873"/>
    <lineage>
        <taxon>Bacteria</taxon>
        <taxon>Bacillati</taxon>
        <taxon>Chloroflexota</taxon>
        <taxon>Ktedonobacteria</taxon>
        <taxon>Ktedonobacterales</taxon>
        <taxon>Dictyobacteraceae</taxon>
        <taxon>Dictyobacter</taxon>
    </lineage>
</organism>
<dbReference type="RefSeq" id="WP_371865548.1">
    <property type="nucleotide sequence ID" value="NZ_BIFT01000001.1"/>
</dbReference>
<keyword evidence="4 5" id="KW-0472">Membrane</keyword>
<evidence type="ECO:0000256" key="1">
    <source>
        <dbReference type="ARBA" id="ARBA00004651"/>
    </source>
</evidence>
<keyword evidence="8" id="KW-1185">Reference proteome</keyword>
<dbReference type="GO" id="GO:0005886">
    <property type="term" value="C:plasma membrane"/>
    <property type="evidence" value="ECO:0007669"/>
    <property type="project" value="UniProtKB-SubCell"/>
</dbReference>
<dbReference type="PANTHER" id="PTHR43683">
    <property type="entry name" value="MULTIDRUG EFFLUX PROTEIN YFMO"/>
    <property type="match status" value="1"/>
</dbReference>
<dbReference type="PANTHER" id="PTHR43683:SF1">
    <property type="entry name" value="MULTIDRUG EFFLUX PROTEIN YFMO"/>
    <property type="match status" value="1"/>
</dbReference>
<evidence type="ECO:0000313" key="8">
    <source>
        <dbReference type="Proteomes" id="UP000287171"/>
    </source>
</evidence>
<feature type="domain" description="Major facilitator superfamily (MFS) profile" evidence="6">
    <location>
        <begin position="1"/>
        <end position="144"/>
    </location>
</feature>
<dbReference type="Proteomes" id="UP000287171">
    <property type="component" value="Unassembled WGS sequence"/>
</dbReference>
<dbReference type="InterPro" id="IPR011701">
    <property type="entry name" value="MFS"/>
</dbReference>
<dbReference type="InterPro" id="IPR036259">
    <property type="entry name" value="MFS_trans_sf"/>
</dbReference>
<feature type="transmembrane region" description="Helical" evidence="5">
    <location>
        <begin position="6"/>
        <end position="25"/>
    </location>
</feature>
<dbReference type="EMBL" id="BIFT01000001">
    <property type="protein sequence ID" value="GCE29096.1"/>
    <property type="molecule type" value="Genomic_DNA"/>
</dbReference>
<evidence type="ECO:0000313" key="7">
    <source>
        <dbReference type="EMBL" id="GCE29096.1"/>
    </source>
</evidence>
<evidence type="ECO:0000256" key="3">
    <source>
        <dbReference type="ARBA" id="ARBA00022989"/>
    </source>
</evidence>
<feature type="transmembrane region" description="Helical" evidence="5">
    <location>
        <begin position="120"/>
        <end position="139"/>
    </location>
</feature>
<dbReference type="Pfam" id="PF07690">
    <property type="entry name" value="MFS_1"/>
    <property type="match status" value="1"/>
</dbReference>